<evidence type="ECO:0000256" key="1">
    <source>
        <dbReference type="SAM" id="MobiDB-lite"/>
    </source>
</evidence>
<organism evidence="2 3">
    <name type="scientific">Paramarasmius palmivorus</name>
    <dbReference type="NCBI Taxonomy" id="297713"/>
    <lineage>
        <taxon>Eukaryota</taxon>
        <taxon>Fungi</taxon>
        <taxon>Dikarya</taxon>
        <taxon>Basidiomycota</taxon>
        <taxon>Agaricomycotina</taxon>
        <taxon>Agaricomycetes</taxon>
        <taxon>Agaricomycetidae</taxon>
        <taxon>Agaricales</taxon>
        <taxon>Marasmiineae</taxon>
        <taxon>Marasmiaceae</taxon>
        <taxon>Paramarasmius</taxon>
    </lineage>
</organism>
<dbReference type="AlphaFoldDB" id="A0AAW0BS35"/>
<evidence type="ECO:0000313" key="3">
    <source>
        <dbReference type="Proteomes" id="UP001383192"/>
    </source>
</evidence>
<accession>A0AAW0BS35</accession>
<dbReference type="Proteomes" id="UP001383192">
    <property type="component" value="Unassembled WGS sequence"/>
</dbReference>
<dbReference type="Gene3D" id="1.10.287.1490">
    <property type="match status" value="1"/>
</dbReference>
<protein>
    <submittedName>
        <fullName evidence="2">Uncharacterized protein</fullName>
    </submittedName>
</protein>
<evidence type="ECO:0000313" key="2">
    <source>
        <dbReference type="EMBL" id="KAK7029532.1"/>
    </source>
</evidence>
<gene>
    <name evidence="2" type="ORF">VNI00_014409</name>
</gene>
<dbReference type="EMBL" id="JAYKXP010000081">
    <property type="protein sequence ID" value="KAK7029532.1"/>
    <property type="molecule type" value="Genomic_DNA"/>
</dbReference>
<proteinExistence type="predicted"/>
<sequence>MLFGIIPMQLPFSSPSKKQTRKAGTPADHLCESAESDKILIDLDVAMDPSPNADTDATQRGEERSGEVKEVSSEEDTVMLDMQAGNDAPVTRREYEALQQKYDEEVLENKKLKQTLNGFDKKLKTLHGELDTQAEEVREATKRTEEVKSELEEQRGDNRTLRAKSERLSRDINKKDRDYRSLDTRYRNLKFQFDQLQSQNRSLQSQFQHTQAQLQGLHQKNLTGEQECRRLTTQVHSQTMQHSDLQKRYEAATKLLDQRMKELQAAQEYFHCSRSYAGTDLIGMVDKLNGEIMQAAAAITETLKIEEMDSPRDRSKLDGLARQALSSFLSEDVFQLFYDLDLDGLEPLIQSALQAAIVHCCVEFSNKWSMDEAVDRLLRDIHGKQGSSVAACRWRSITKTHTKYASLDILEEGMRSVMNTSILSVLAIAGWAAKDNDHELKVQKVVNGRVSTIIGQAIPIDRILGLEMISEEWAVFAIPAGVPFLANSMSDVYASGGLDSAEAQVLCTTDLGLQKSEEKWQIMLKPKVLLNTAF</sequence>
<reference evidence="2 3" key="1">
    <citation type="submission" date="2024-01" db="EMBL/GenBank/DDBJ databases">
        <title>A draft genome for a cacao thread blight-causing isolate of Paramarasmius palmivorus.</title>
        <authorList>
            <person name="Baruah I.K."/>
            <person name="Bukari Y."/>
            <person name="Amoako-Attah I."/>
            <person name="Meinhardt L.W."/>
            <person name="Bailey B.A."/>
            <person name="Cohen S.P."/>
        </authorList>
    </citation>
    <scope>NUCLEOTIDE SEQUENCE [LARGE SCALE GENOMIC DNA]</scope>
    <source>
        <strain evidence="2 3">GH-12</strain>
    </source>
</reference>
<feature type="region of interest" description="Disordered" evidence="1">
    <location>
        <begin position="133"/>
        <end position="158"/>
    </location>
</feature>
<keyword evidence="3" id="KW-1185">Reference proteome</keyword>
<name>A0AAW0BS35_9AGAR</name>
<dbReference type="SUPFAM" id="SSF57997">
    <property type="entry name" value="Tropomyosin"/>
    <property type="match status" value="1"/>
</dbReference>
<comment type="caution">
    <text evidence="2">The sequence shown here is derived from an EMBL/GenBank/DDBJ whole genome shotgun (WGS) entry which is preliminary data.</text>
</comment>
<feature type="region of interest" description="Disordered" evidence="1">
    <location>
        <begin position="46"/>
        <end position="75"/>
    </location>
</feature>
<feature type="compositionally biased region" description="Basic and acidic residues" evidence="1">
    <location>
        <begin position="57"/>
        <end position="72"/>
    </location>
</feature>